<feature type="transmembrane region" description="Helical" evidence="1">
    <location>
        <begin position="53"/>
        <end position="77"/>
    </location>
</feature>
<keyword evidence="3" id="KW-1185">Reference proteome</keyword>
<comment type="caution">
    <text evidence="2">The sequence shown here is derived from an EMBL/GenBank/DDBJ whole genome shotgun (WGS) entry which is preliminary data.</text>
</comment>
<protein>
    <recommendedName>
        <fullName evidence="4">DUF502 domain-containing protein</fullName>
    </recommendedName>
</protein>
<keyword evidence="1" id="KW-0472">Membrane</keyword>
<sequence>MRRIYRVIRRHIITGFIFLMPVLVAVALINKFWDRIMTVSAKVAKLLFIDALMGPGGNVLVALVLLFLLCLIAGFLVRLTFFKRMSEWIDTKLAGFIPGYTDLKKETQKKIGEAPKEPEIIFETCLVKTQDYWKPAYLIDVAENGDSIVFFPTAPTFETGQVAIIPKDCYRKLTIDSTTLNTCLKKLGKGITVSL</sequence>
<evidence type="ECO:0000313" key="3">
    <source>
        <dbReference type="Proteomes" id="UP000677244"/>
    </source>
</evidence>
<accession>A0ABS3YSB5</accession>
<dbReference type="EMBL" id="JAGHKO010000001">
    <property type="protein sequence ID" value="MBO9200807.1"/>
    <property type="molecule type" value="Genomic_DNA"/>
</dbReference>
<dbReference type="Proteomes" id="UP000677244">
    <property type="component" value="Unassembled WGS sequence"/>
</dbReference>
<proteinExistence type="predicted"/>
<evidence type="ECO:0000256" key="1">
    <source>
        <dbReference type="SAM" id="Phobius"/>
    </source>
</evidence>
<gene>
    <name evidence="2" type="ORF">J7I42_11075</name>
</gene>
<evidence type="ECO:0008006" key="4">
    <source>
        <dbReference type="Google" id="ProtNLM"/>
    </source>
</evidence>
<reference evidence="2 3" key="1">
    <citation type="submission" date="2021-03" db="EMBL/GenBank/DDBJ databases">
        <title>Assistant Professor.</title>
        <authorList>
            <person name="Huq M.A."/>
        </authorList>
    </citation>
    <scope>NUCLEOTIDE SEQUENCE [LARGE SCALE GENOMIC DNA]</scope>
    <source>
        <strain evidence="2 3">MAH-29</strain>
    </source>
</reference>
<keyword evidence="1" id="KW-0812">Transmembrane</keyword>
<evidence type="ECO:0000313" key="2">
    <source>
        <dbReference type="EMBL" id="MBO9200807.1"/>
    </source>
</evidence>
<keyword evidence="1" id="KW-1133">Transmembrane helix</keyword>
<name>A0ABS3YSB5_9BACT</name>
<organism evidence="2 3">
    <name type="scientific">Niastella soli</name>
    <dbReference type="NCBI Taxonomy" id="2821487"/>
    <lineage>
        <taxon>Bacteria</taxon>
        <taxon>Pseudomonadati</taxon>
        <taxon>Bacteroidota</taxon>
        <taxon>Chitinophagia</taxon>
        <taxon>Chitinophagales</taxon>
        <taxon>Chitinophagaceae</taxon>
        <taxon>Niastella</taxon>
    </lineage>
</organism>
<dbReference type="RefSeq" id="WP_209138844.1">
    <property type="nucleotide sequence ID" value="NZ_JAGHKO010000001.1"/>
</dbReference>
<feature type="transmembrane region" description="Helical" evidence="1">
    <location>
        <begin position="12"/>
        <end position="33"/>
    </location>
</feature>